<dbReference type="CDD" id="cd05403">
    <property type="entry name" value="NT_KNTase_like"/>
    <property type="match status" value="1"/>
</dbReference>
<dbReference type="Proteomes" id="UP001108027">
    <property type="component" value="Unassembled WGS sequence"/>
</dbReference>
<dbReference type="InterPro" id="IPR036390">
    <property type="entry name" value="WH_DNA-bd_sf"/>
</dbReference>
<sequence>MGINHSIETNPGRLSLADALFSSTQQRVLGLLFGQPERSFFGAEVIGLLGMGSGGVQRELKKLADSGLVRVFRVGNQKHYQANPESPIYAELVGLIRKTVGLVGPLRGALAASPEAVDLALVYGSVAKGGATAESDIDLLLVSDTLTLESAYGMLADVESTLGRPVSPTLYTNAEFEKRLRDGNPFLHKVLSGDTILLQGRLPDDFRSSGESGPHRPAET</sequence>
<evidence type="ECO:0000313" key="2">
    <source>
        <dbReference type="EMBL" id="MCC4306943.1"/>
    </source>
</evidence>
<dbReference type="SUPFAM" id="SSF81301">
    <property type="entry name" value="Nucleotidyltransferase"/>
    <property type="match status" value="1"/>
</dbReference>
<reference evidence="2" key="1">
    <citation type="submission" date="2021-10" db="EMBL/GenBank/DDBJ databases">
        <title>The diversity and Nitrogen Metabolism of Culturable Nitrate-Utilizing Bacteria Within the Oxygen Minimum Zone of the Changjiang (Yangtze River)Estuary.</title>
        <authorList>
            <person name="Zhang D."/>
            <person name="Zheng J."/>
            <person name="Liu S."/>
            <person name="He W."/>
        </authorList>
    </citation>
    <scope>NUCLEOTIDE SEQUENCE</scope>
    <source>
        <strain evidence="2">FXH-223</strain>
    </source>
</reference>
<dbReference type="AlphaFoldDB" id="A0A9Q3UKZ8"/>
<dbReference type="InterPro" id="IPR041633">
    <property type="entry name" value="Polbeta"/>
</dbReference>
<dbReference type="CDD" id="cd00090">
    <property type="entry name" value="HTH_ARSR"/>
    <property type="match status" value="1"/>
</dbReference>
<keyword evidence="3" id="KW-1185">Reference proteome</keyword>
<evidence type="ECO:0000259" key="1">
    <source>
        <dbReference type="Pfam" id="PF18765"/>
    </source>
</evidence>
<name>A0A9Q3UKZ8_9GAMM</name>
<dbReference type="Gene3D" id="3.30.460.10">
    <property type="entry name" value="Beta Polymerase, domain 2"/>
    <property type="match status" value="1"/>
</dbReference>
<dbReference type="SUPFAM" id="SSF46785">
    <property type="entry name" value="Winged helix' DNA-binding domain"/>
    <property type="match status" value="1"/>
</dbReference>
<protein>
    <submittedName>
        <fullName evidence="2">Nucleotidyltransferase domain-containing protein</fullName>
    </submittedName>
</protein>
<proteinExistence type="predicted"/>
<comment type="caution">
    <text evidence="2">The sequence shown here is derived from an EMBL/GenBank/DDBJ whole genome shotgun (WGS) entry which is preliminary data.</text>
</comment>
<dbReference type="Pfam" id="PF18765">
    <property type="entry name" value="Polbeta"/>
    <property type="match status" value="1"/>
</dbReference>
<dbReference type="GO" id="GO:0006355">
    <property type="term" value="P:regulation of DNA-templated transcription"/>
    <property type="evidence" value="ECO:0007669"/>
    <property type="project" value="UniProtKB-ARBA"/>
</dbReference>
<feature type="domain" description="Polymerase beta nucleotidyltransferase" evidence="1">
    <location>
        <begin position="114"/>
        <end position="167"/>
    </location>
</feature>
<dbReference type="Gene3D" id="1.10.10.10">
    <property type="entry name" value="Winged helix-like DNA-binding domain superfamily/Winged helix DNA-binding domain"/>
    <property type="match status" value="1"/>
</dbReference>
<dbReference type="InterPro" id="IPR011991">
    <property type="entry name" value="ArsR-like_HTH"/>
</dbReference>
<dbReference type="EMBL" id="JAJGNA010000001">
    <property type="protein sequence ID" value="MCC4306943.1"/>
    <property type="molecule type" value="Genomic_DNA"/>
</dbReference>
<organism evidence="2 3">
    <name type="scientific">Alloalcanivorax marinus</name>
    <dbReference type="NCBI Taxonomy" id="1177169"/>
    <lineage>
        <taxon>Bacteria</taxon>
        <taxon>Pseudomonadati</taxon>
        <taxon>Pseudomonadota</taxon>
        <taxon>Gammaproteobacteria</taxon>
        <taxon>Oceanospirillales</taxon>
        <taxon>Alcanivoracaceae</taxon>
        <taxon>Alloalcanivorax</taxon>
    </lineage>
</organism>
<dbReference type="RefSeq" id="WP_204427371.1">
    <property type="nucleotide sequence ID" value="NZ_ARXL01000004.1"/>
</dbReference>
<evidence type="ECO:0000313" key="3">
    <source>
        <dbReference type="Proteomes" id="UP001108027"/>
    </source>
</evidence>
<dbReference type="InterPro" id="IPR036388">
    <property type="entry name" value="WH-like_DNA-bd_sf"/>
</dbReference>
<dbReference type="InterPro" id="IPR043519">
    <property type="entry name" value="NT_sf"/>
</dbReference>
<accession>A0A9Q3UKZ8</accession>
<gene>
    <name evidence="2" type="ORF">LL252_00040</name>
</gene>